<feature type="domain" description="DUF7380" evidence="2">
    <location>
        <begin position="2"/>
        <end position="175"/>
    </location>
</feature>
<evidence type="ECO:0000259" key="1">
    <source>
        <dbReference type="Pfam" id="PF13910"/>
    </source>
</evidence>
<dbReference type="InterPro" id="IPR025209">
    <property type="entry name" value="DUF4209"/>
</dbReference>
<evidence type="ECO:0000259" key="2">
    <source>
        <dbReference type="Pfam" id="PF24098"/>
    </source>
</evidence>
<reference evidence="3 4" key="1">
    <citation type="submission" date="2016-05" db="EMBL/GenBank/DDBJ databases">
        <title>The evolution of Acinetobacter baumannii in vivo.</title>
        <authorList>
            <person name="Hua X."/>
            <person name="Yu Y."/>
        </authorList>
    </citation>
    <scope>NUCLEOTIDE SEQUENCE [LARGE SCALE GENOMIC DNA]</scope>
    <source>
        <strain evidence="3 4">XH647</strain>
    </source>
</reference>
<organism evidence="3 4">
    <name type="scientific">Acinetobacter baumannii</name>
    <dbReference type="NCBI Taxonomy" id="470"/>
    <lineage>
        <taxon>Bacteria</taxon>
        <taxon>Pseudomonadati</taxon>
        <taxon>Pseudomonadota</taxon>
        <taxon>Gammaproteobacteria</taxon>
        <taxon>Moraxellales</taxon>
        <taxon>Moraxellaceae</taxon>
        <taxon>Acinetobacter</taxon>
        <taxon>Acinetobacter calcoaceticus/baumannii complex</taxon>
    </lineage>
</organism>
<comment type="caution">
    <text evidence="3">The sequence shown here is derived from an EMBL/GenBank/DDBJ whole genome shotgun (WGS) entry which is preliminary data.</text>
</comment>
<evidence type="ECO:0000313" key="4">
    <source>
        <dbReference type="Proteomes" id="UP000179937"/>
    </source>
</evidence>
<gene>
    <name evidence="3" type="ORF">A7M90_06005</name>
</gene>
<dbReference type="Pfam" id="PF13910">
    <property type="entry name" value="DUF4209"/>
    <property type="match status" value="1"/>
</dbReference>
<name>A0A1S2FWT2_ACIBA</name>
<dbReference type="EMBL" id="LYKI01000034">
    <property type="protein sequence ID" value="OIG70782.1"/>
    <property type="molecule type" value="Genomic_DNA"/>
</dbReference>
<evidence type="ECO:0000313" key="3">
    <source>
        <dbReference type="EMBL" id="OIG70782.1"/>
    </source>
</evidence>
<accession>A0A1S2FWT2</accession>
<dbReference type="Proteomes" id="UP000179937">
    <property type="component" value="Unassembled WGS sequence"/>
</dbReference>
<protein>
    <submittedName>
        <fullName evidence="3">Uncharacterized protein</fullName>
    </submittedName>
</protein>
<feature type="domain" description="DUF4209" evidence="1">
    <location>
        <begin position="503"/>
        <end position="593"/>
    </location>
</feature>
<dbReference type="InterPro" id="IPR055804">
    <property type="entry name" value="DUF7380"/>
</dbReference>
<proteinExistence type="predicted"/>
<sequence>MNNEYLTREKFLECNWNNEIPENEHYNYLTIMRSLEASARSMLDAGKNDEHKILELLSKVASMLLDPNSLNEPFKPFFQDFQNKRRGIIPDDFTMDELSFFEQILGDVNEPSLKARLADILWLLKSPRNPDYARIAIDSYTSASINEEGWHRGVNTCWSRAIQLSMQIKDYDSLDEIKGRLFSAFSVEYSNVKYMNFWIADLMDKFKIDKDFEKDIADSLFIRASNYKAQHDYFTARSYLELAAKKYKKCGPEDDWINSLVEIAETFELEAVSRSKDSNLVANSFYENAIQAYRNIPAKHRSKHNIEEKISNIRTKKFSSGQATIDEMVMFETEKYNISDLVESSIKHVTSKRNAQQALVYFCGLSQGANYQILRSNAKELLNNSVFESIFGKFKMSTDGRVIARIPRLKREVGLDDPENEVLLNSKMYEYFTNEVQIIVQGSILPALRQLSLEHRFTKELLIAICEKSPLVPDGRAVLIGSALWFGFEEDFSTAIHLLCPQLENIVRTELIKVGAQTRNIDKAGIENENGLSTLMNLPEAEIIFGKDLVFEIKCIFTESLGFNLRNQVAHGLLDDETSSTIATVYAWWMMLRIIINSLITGNSART</sequence>
<dbReference type="Pfam" id="PF24098">
    <property type="entry name" value="DUF7380"/>
    <property type="match status" value="1"/>
</dbReference>
<dbReference type="AlphaFoldDB" id="A0A1S2FWT2"/>